<keyword evidence="14" id="KW-1185">Reference proteome</keyword>
<evidence type="ECO:0000256" key="3">
    <source>
        <dbReference type="ARBA" id="ARBA00022617"/>
    </source>
</evidence>
<comment type="subcellular location">
    <subcellularLocation>
        <location evidence="1">Membrane</location>
    </subcellularLocation>
</comment>
<protein>
    <recommendedName>
        <fullName evidence="2">Cytochrome c1</fullName>
    </recommendedName>
</protein>
<keyword evidence="5 9" id="KW-0479">Metal-binding</keyword>
<evidence type="ECO:0000256" key="2">
    <source>
        <dbReference type="ARBA" id="ARBA00016165"/>
    </source>
</evidence>
<dbReference type="PRINTS" id="PR00603">
    <property type="entry name" value="CYTOCHROMEC1"/>
</dbReference>
<evidence type="ECO:0000259" key="12">
    <source>
        <dbReference type="PROSITE" id="PS51007"/>
    </source>
</evidence>
<evidence type="ECO:0000256" key="8">
    <source>
        <dbReference type="ARBA" id="ARBA00023136"/>
    </source>
</evidence>
<keyword evidence="8 11" id="KW-0472">Membrane</keyword>
<accession>A0A422QY15</accession>
<dbReference type="GO" id="GO:0046872">
    <property type="term" value="F:metal ion binding"/>
    <property type="evidence" value="ECO:0007669"/>
    <property type="project" value="UniProtKB-KW"/>
</dbReference>
<dbReference type="RefSeq" id="WP_106690833.1">
    <property type="nucleotide sequence ID" value="NZ_PXNQ02000004.1"/>
</dbReference>
<dbReference type="PROSITE" id="PS51007">
    <property type="entry name" value="CYTC"/>
    <property type="match status" value="1"/>
</dbReference>
<dbReference type="AlphaFoldDB" id="A0A422QY15"/>
<dbReference type="Proteomes" id="UP000238137">
    <property type="component" value="Unassembled WGS sequence"/>
</dbReference>
<keyword evidence="7 9" id="KW-0408">Iron</keyword>
<feature type="binding site" description="covalent" evidence="9">
    <location>
        <position position="107"/>
    </location>
    <ligand>
        <name>heme c</name>
        <dbReference type="ChEBI" id="CHEBI:61717"/>
    </ligand>
</feature>
<evidence type="ECO:0000256" key="5">
    <source>
        <dbReference type="ARBA" id="ARBA00022723"/>
    </source>
</evidence>
<dbReference type="GO" id="GO:0016020">
    <property type="term" value="C:membrane"/>
    <property type="evidence" value="ECO:0007669"/>
    <property type="project" value="UniProtKB-SubCell"/>
</dbReference>
<name>A0A422QY15_9RHOB</name>
<evidence type="ECO:0000256" key="7">
    <source>
        <dbReference type="ARBA" id="ARBA00023004"/>
    </source>
</evidence>
<feature type="compositionally biased region" description="Basic and acidic residues" evidence="10">
    <location>
        <begin position="49"/>
        <end position="76"/>
    </location>
</feature>
<dbReference type="InterPro" id="IPR036909">
    <property type="entry name" value="Cyt_c-like_dom_sf"/>
</dbReference>
<dbReference type="Gene3D" id="1.10.760.10">
    <property type="entry name" value="Cytochrome c-like domain"/>
    <property type="match status" value="1"/>
</dbReference>
<comment type="cofactor">
    <cofactor evidence="9">
        <name>heme c</name>
        <dbReference type="ChEBI" id="CHEBI:61717"/>
    </cofactor>
    <text evidence="9">Binds 1 heme c group covalently per subunit.</text>
</comment>
<evidence type="ECO:0000256" key="11">
    <source>
        <dbReference type="SAM" id="Phobius"/>
    </source>
</evidence>
<dbReference type="SUPFAM" id="SSF46626">
    <property type="entry name" value="Cytochrome c"/>
    <property type="match status" value="1"/>
</dbReference>
<dbReference type="GO" id="GO:0009055">
    <property type="term" value="F:electron transfer activity"/>
    <property type="evidence" value="ECO:0007669"/>
    <property type="project" value="InterPro"/>
</dbReference>
<evidence type="ECO:0000256" key="6">
    <source>
        <dbReference type="ARBA" id="ARBA00022989"/>
    </source>
</evidence>
<evidence type="ECO:0000313" key="14">
    <source>
        <dbReference type="Proteomes" id="UP000238137"/>
    </source>
</evidence>
<keyword evidence="4 11" id="KW-0812">Transmembrane</keyword>
<organism evidence="13 14">
    <name type="scientific">Paracoccus methylarcula</name>
    <dbReference type="NCBI Taxonomy" id="72022"/>
    <lineage>
        <taxon>Bacteria</taxon>
        <taxon>Pseudomonadati</taxon>
        <taxon>Pseudomonadota</taxon>
        <taxon>Alphaproteobacteria</taxon>
        <taxon>Rhodobacterales</taxon>
        <taxon>Paracoccaceae</taxon>
        <taxon>Paracoccus</taxon>
    </lineage>
</organism>
<evidence type="ECO:0000256" key="10">
    <source>
        <dbReference type="SAM" id="MobiDB-lite"/>
    </source>
</evidence>
<dbReference type="PANTHER" id="PTHR10266">
    <property type="entry name" value="CYTOCHROME C1"/>
    <property type="match status" value="1"/>
</dbReference>
<comment type="caution">
    <text evidence="13">The sequence shown here is derived from an EMBL/GenBank/DDBJ whole genome shotgun (WGS) entry which is preliminary data.</text>
</comment>
<evidence type="ECO:0000313" key="13">
    <source>
        <dbReference type="EMBL" id="RNF34852.1"/>
    </source>
</evidence>
<evidence type="ECO:0000256" key="4">
    <source>
        <dbReference type="ARBA" id="ARBA00022692"/>
    </source>
</evidence>
<keyword evidence="3 9" id="KW-0349">Heme</keyword>
<feature type="transmembrane region" description="Helical" evidence="11">
    <location>
        <begin position="276"/>
        <end position="294"/>
    </location>
</feature>
<feature type="region of interest" description="Disordered" evidence="10">
    <location>
        <begin position="1"/>
        <end position="78"/>
    </location>
</feature>
<dbReference type="Pfam" id="PF02167">
    <property type="entry name" value="Cytochrom_C1"/>
    <property type="match status" value="1"/>
</dbReference>
<feature type="binding site" description="covalent" evidence="9">
    <location>
        <position position="104"/>
    </location>
    <ligand>
        <name>heme c</name>
        <dbReference type="ChEBI" id="CHEBI:61717"/>
    </ligand>
</feature>
<feature type="compositionally biased region" description="Acidic residues" evidence="10">
    <location>
        <begin position="14"/>
        <end position="48"/>
    </location>
</feature>
<evidence type="ECO:0000256" key="9">
    <source>
        <dbReference type="PIRSR" id="PIRSR602326-1"/>
    </source>
</evidence>
<dbReference type="EMBL" id="PXNQ02000004">
    <property type="protein sequence ID" value="RNF34852.1"/>
    <property type="molecule type" value="Genomic_DNA"/>
</dbReference>
<dbReference type="Gene3D" id="1.20.5.100">
    <property type="entry name" value="Cytochrome c1, transmembrane anchor, C-terminal"/>
    <property type="match status" value="1"/>
</dbReference>
<feature type="binding site" description="covalent" evidence="9">
    <location>
        <position position="232"/>
    </location>
    <ligand>
        <name>heme c</name>
        <dbReference type="ChEBI" id="CHEBI:61717"/>
    </ligand>
</feature>
<dbReference type="InterPro" id="IPR009056">
    <property type="entry name" value="Cyt_c-like_dom"/>
</dbReference>
<dbReference type="InterPro" id="IPR002326">
    <property type="entry name" value="Cyt_c1"/>
</dbReference>
<feature type="binding site" description="covalent" evidence="9">
    <location>
        <position position="108"/>
    </location>
    <ligand>
        <name>heme c</name>
        <dbReference type="ChEBI" id="CHEBI:61717"/>
    </ligand>
</feature>
<evidence type="ECO:0000256" key="1">
    <source>
        <dbReference type="ARBA" id="ARBA00004370"/>
    </source>
</evidence>
<dbReference type="PANTHER" id="PTHR10266:SF3">
    <property type="entry name" value="CYTOCHROME C1, HEME PROTEIN, MITOCHONDRIAL"/>
    <property type="match status" value="1"/>
</dbReference>
<feature type="domain" description="Cytochrome c" evidence="12">
    <location>
        <begin position="91"/>
        <end position="223"/>
    </location>
</feature>
<gene>
    <name evidence="13" type="ORF">A7A09_007545</name>
</gene>
<dbReference type="OrthoDB" id="9808471at2"/>
<keyword evidence="6 11" id="KW-1133">Transmembrane helix</keyword>
<reference evidence="13" key="1">
    <citation type="submission" date="2018-05" db="EMBL/GenBank/DDBJ databases">
        <title>Reclassification of Methylarcula marina and Methylarcula terricola as Paracoccus methylarcula sp.nov., comb.nov. and Paracoccus terricola comb.nov.</title>
        <authorList>
            <person name="Shmareva M.N."/>
            <person name="Doronina N.V."/>
            <person name="Vasilenko O.V."/>
            <person name="Tarlachkov S.V."/>
            <person name="Trotsenko Y.A."/>
        </authorList>
    </citation>
    <scope>NUCLEOTIDE SEQUENCE [LARGE SCALE GENOMIC DNA]</scope>
    <source>
        <strain evidence="13">VKM B-2159</strain>
    </source>
</reference>
<proteinExistence type="predicted"/>
<sequence>MSPQRKNLPQREEAAEEPAADAGEAEAAAEEPAAEDATADEPAAEEGESAEHAAEGADEGHAEAEGGGHGGGHIEDIDFSFEGPFGKYDQFQLQRGLQVYTEVCSACHGMKFVPIRTLHDEGGPGLPEDQVRAYAANMTIIDKETGEERPRLPTDHFPAVTGDGMGPDLSLMAKARAGFHGPYGTGISQFFNGIGGPEYIHAILTGYTGEEIEQAGTVLYENTAFSTGSIGMPPPLSEDLVTYEDGTPATVDQMATDVAAFLMWTAEPKLMDRKQVGLVSVLFLIVLTALLYLTNKRLWAPHKGKKLDT</sequence>
<dbReference type="GO" id="GO:0020037">
    <property type="term" value="F:heme binding"/>
    <property type="evidence" value="ECO:0007669"/>
    <property type="project" value="InterPro"/>
</dbReference>